<dbReference type="AlphaFoldDB" id="A0A1S2LRU6"/>
<gene>
    <name evidence="2" type="ORF">BKP35_05125</name>
</gene>
<reference evidence="2 3" key="1">
    <citation type="submission" date="2016-10" db="EMBL/GenBank/DDBJ databases">
        <title>Draft genome sequences of four alkaliphilic bacteria belonging to the Anaerobacillus genus.</title>
        <authorList>
            <person name="Bassil N.M."/>
            <person name="Lloyd J.R."/>
        </authorList>
    </citation>
    <scope>NUCLEOTIDE SEQUENCE [LARGE SCALE GENOMIC DNA]</scope>
    <source>
        <strain evidence="2 3">DSM 15340</strain>
    </source>
</reference>
<dbReference type="PROSITE" id="PS51257">
    <property type="entry name" value="PROKAR_LIPOPROTEIN"/>
    <property type="match status" value="1"/>
</dbReference>
<organism evidence="2 3">
    <name type="scientific">Anaerobacillus arseniciselenatis</name>
    <dbReference type="NCBI Taxonomy" id="85682"/>
    <lineage>
        <taxon>Bacteria</taxon>
        <taxon>Bacillati</taxon>
        <taxon>Bacillota</taxon>
        <taxon>Bacilli</taxon>
        <taxon>Bacillales</taxon>
        <taxon>Bacillaceae</taxon>
        <taxon>Anaerobacillus</taxon>
    </lineage>
</organism>
<feature type="signal peptide" evidence="1">
    <location>
        <begin position="1"/>
        <end position="26"/>
    </location>
</feature>
<accession>A0A1S2LRU6</accession>
<proteinExistence type="predicted"/>
<evidence type="ECO:0000313" key="2">
    <source>
        <dbReference type="EMBL" id="OIJ15232.1"/>
    </source>
</evidence>
<keyword evidence="3" id="KW-1185">Reference proteome</keyword>
<protein>
    <recommendedName>
        <fullName evidence="4">Lipoprotein</fullName>
    </recommendedName>
</protein>
<dbReference type="Gene3D" id="2.60.40.3700">
    <property type="match status" value="1"/>
</dbReference>
<sequence length="91" mass="9915">MKLKMIVAIGLLSVILMACSSDGNNASNGEVVENIKELVYGYSSGNLSSPTVQASSHQLLVINNDETTDIYNLPEDEFYVAIAPYINQTHH</sequence>
<dbReference type="OrthoDB" id="73040at2"/>
<evidence type="ECO:0008006" key="4">
    <source>
        <dbReference type="Google" id="ProtNLM"/>
    </source>
</evidence>
<feature type="chain" id="PRO_5039003915" description="Lipoprotein" evidence="1">
    <location>
        <begin position="27"/>
        <end position="91"/>
    </location>
</feature>
<dbReference type="EMBL" id="MLQQ01000002">
    <property type="protein sequence ID" value="OIJ15232.1"/>
    <property type="molecule type" value="Genomic_DNA"/>
</dbReference>
<name>A0A1S2LRU6_9BACI</name>
<comment type="caution">
    <text evidence="2">The sequence shown here is derived from an EMBL/GenBank/DDBJ whole genome shotgun (WGS) entry which is preliminary data.</text>
</comment>
<evidence type="ECO:0000313" key="3">
    <source>
        <dbReference type="Proteomes" id="UP000180098"/>
    </source>
</evidence>
<dbReference type="Proteomes" id="UP000180098">
    <property type="component" value="Unassembled WGS sequence"/>
</dbReference>
<keyword evidence="1" id="KW-0732">Signal</keyword>
<evidence type="ECO:0000256" key="1">
    <source>
        <dbReference type="SAM" id="SignalP"/>
    </source>
</evidence>